<reference evidence="2 3" key="1">
    <citation type="journal article" date="2021" name="Elife">
        <title>Chloroplast acquisition without the gene transfer in kleptoplastic sea slugs, Plakobranchus ocellatus.</title>
        <authorList>
            <person name="Maeda T."/>
            <person name="Takahashi S."/>
            <person name="Yoshida T."/>
            <person name="Shimamura S."/>
            <person name="Takaki Y."/>
            <person name="Nagai Y."/>
            <person name="Toyoda A."/>
            <person name="Suzuki Y."/>
            <person name="Arimoto A."/>
            <person name="Ishii H."/>
            <person name="Satoh N."/>
            <person name="Nishiyama T."/>
            <person name="Hasebe M."/>
            <person name="Maruyama T."/>
            <person name="Minagawa J."/>
            <person name="Obokata J."/>
            <person name="Shigenobu S."/>
        </authorList>
    </citation>
    <scope>NUCLEOTIDE SEQUENCE [LARGE SCALE GENOMIC DNA]</scope>
</reference>
<keyword evidence="3" id="KW-1185">Reference proteome</keyword>
<evidence type="ECO:0000313" key="2">
    <source>
        <dbReference type="EMBL" id="GFO41524.1"/>
    </source>
</evidence>
<name>A0AAV4DBE5_9GAST</name>
<gene>
    <name evidence="2" type="ORF">PoB_006802900</name>
</gene>
<sequence>MVRAIVVAVCGSGDSGGRSNNDNRNGNVYGGGWVDSGIDSGNDKGSDNGAMDLQGPFCHGFELHHSCPGLMEDLETLDHLDEDKPDEDQNIGVIIVLPLT</sequence>
<feature type="compositionally biased region" description="Low complexity" evidence="1">
    <location>
        <begin position="17"/>
        <end position="27"/>
    </location>
</feature>
<organism evidence="2 3">
    <name type="scientific">Plakobranchus ocellatus</name>
    <dbReference type="NCBI Taxonomy" id="259542"/>
    <lineage>
        <taxon>Eukaryota</taxon>
        <taxon>Metazoa</taxon>
        <taxon>Spiralia</taxon>
        <taxon>Lophotrochozoa</taxon>
        <taxon>Mollusca</taxon>
        <taxon>Gastropoda</taxon>
        <taxon>Heterobranchia</taxon>
        <taxon>Euthyneura</taxon>
        <taxon>Panpulmonata</taxon>
        <taxon>Sacoglossa</taxon>
        <taxon>Placobranchoidea</taxon>
        <taxon>Plakobranchidae</taxon>
        <taxon>Plakobranchus</taxon>
    </lineage>
</organism>
<evidence type="ECO:0000313" key="3">
    <source>
        <dbReference type="Proteomes" id="UP000735302"/>
    </source>
</evidence>
<dbReference type="AlphaFoldDB" id="A0AAV4DBE5"/>
<protein>
    <submittedName>
        <fullName evidence="2">Uncharacterized protein</fullName>
    </submittedName>
</protein>
<evidence type="ECO:0000256" key="1">
    <source>
        <dbReference type="SAM" id="MobiDB-lite"/>
    </source>
</evidence>
<proteinExistence type="predicted"/>
<dbReference type="Proteomes" id="UP000735302">
    <property type="component" value="Unassembled WGS sequence"/>
</dbReference>
<comment type="caution">
    <text evidence="2">The sequence shown here is derived from an EMBL/GenBank/DDBJ whole genome shotgun (WGS) entry which is preliminary data.</text>
</comment>
<dbReference type="EMBL" id="BLXT01007700">
    <property type="protein sequence ID" value="GFO41524.1"/>
    <property type="molecule type" value="Genomic_DNA"/>
</dbReference>
<accession>A0AAV4DBE5</accession>
<feature type="region of interest" description="Disordered" evidence="1">
    <location>
        <begin position="11"/>
        <end position="51"/>
    </location>
</feature>